<evidence type="ECO:0000313" key="4">
    <source>
        <dbReference type="Proteomes" id="UP000196125"/>
    </source>
</evidence>
<keyword evidence="1" id="KW-0472">Membrane</keyword>
<proteinExistence type="predicted"/>
<dbReference type="AlphaFoldDB" id="A0A1Y6IN11"/>
<gene>
    <name evidence="2" type="ORF">SBX37_15050</name>
    <name evidence="3" type="ORF">VIM7927_00248</name>
</gene>
<dbReference type="EMBL" id="FXXI01000001">
    <property type="protein sequence ID" value="SMR99026.1"/>
    <property type="molecule type" value="Genomic_DNA"/>
</dbReference>
<dbReference type="RefSeq" id="WP_087479097.1">
    <property type="nucleotide sequence ID" value="NZ_AP024883.1"/>
</dbReference>
<evidence type="ECO:0000313" key="3">
    <source>
        <dbReference type="EMBL" id="SMR99026.1"/>
    </source>
</evidence>
<keyword evidence="1" id="KW-0812">Transmembrane</keyword>
<protein>
    <submittedName>
        <fullName evidence="3">Uncharacterized protein</fullName>
    </submittedName>
</protein>
<feature type="transmembrane region" description="Helical" evidence="1">
    <location>
        <begin position="38"/>
        <end position="57"/>
    </location>
</feature>
<keyword evidence="1" id="KW-1133">Transmembrane helix</keyword>
<evidence type="ECO:0000256" key="1">
    <source>
        <dbReference type="SAM" id="Phobius"/>
    </source>
</evidence>
<organism evidence="3 4">
    <name type="scientific">Vibrio mangrovi</name>
    <dbReference type="NCBI Taxonomy" id="474394"/>
    <lineage>
        <taxon>Bacteria</taxon>
        <taxon>Pseudomonadati</taxon>
        <taxon>Pseudomonadota</taxon>
        <taxon>Gammaproteobacteria</taxon>
        <taxon>Vibrionales</taxon>
        <taxon>Vibrionaceae</taxon>
        <taxon>Vibrio</taxon>
    </lineage>
</organism>
<keyword evidence="5" id="KW-1185">Reference proteome</keyword>
<evidence type="ECO:0000313" key="2">
    <source>
        <dbReference type="EMBL" id="MDW6004177.1"/>
    </source>
</evidence>
<dbReference type="EMBL" id="JAWRCO010000001">
    <property type="protein sequence ID" value="MDW6004177.1"/>
    <property type="molecule type" value="Genomic_DNA"/>
</dbReference>
<accession>A0A1Y6IN11</accession>
<dbReference type="OrthoDB" id="7061975at2"/>
<name>A0A1Y6IN11_9VIBR</name>
<feature type="transmembrane region" description="Helical" evidence="1">
    <location>
        <begin position="149"/>
        <end position="168"/>
    </location>
</feature>
<dbReference type="Proteomes" id="UP000196125">
    <property type="component" value="Unassembled WGS sequence"/>
</dbReference>
<feature type="transmembrane region" description="Helical" evidence="1">
    <location>
        <begin position="106"/>
        <end position="129"/>
    </location>
</feature>
<reference evidence="3 4" key="1">
    <citation type="submission" date="2017-05" db="EMBL/GenBank/DDBJ databases">
        <authorList>
            <person name="Song R."/>
            <person name="Chenine A.L."/>
            <person name="Ruprecht R.M."/>
        </authorList>
    </citation>
    <scope>NUCLEOTIDE SEQUENCE [LARGE SCALE GENOMIC DNA]</scope>
    <source>
        <strain evidence="3 4">CECT 7927</strain>
    </source>
</reference>
<dbReference type="Proteomes" id="UP001283366">
    <property type="component" value="Unassembled WGS sequence"/>
</dbReference>
<reference evidence="2 5" key="2">
    <citation type="submission" date="2023-11" db="EMBL/GenBank/DDBJ databases">
        <title>Plant-associative lifestyle of Vibrio porteresiae and its evolutionary dynamics.</title>
        <authorList>
            <person name="Rameshkumar N."/>
            <person name="Kirti K."/>
        </authorList>
    </citation>
    <scope>NUCLEOTIDE SEQUENCE [LARGE SCALE GENOMIC DNA]</scope>
    <source>
        <strain evidence="2 5">MSSRF38</strain>
    </source>
</reference>
<sequence length="192" mass="22052">MNNAMTALTTYTIGWAGWFLTWHFLIGFPLLKKMKLLHFPFWGAQFVFIVNIVLGYFSINLDYSTELQLYPYVESNAKSVAGMSLAIAVFWVFATKDKLLDHADVLVKLFLWLLFWAFLISVIGTLPLYWVPPGGVWLTALRHIKSVPYFYSLFILASALVVFIYKLAYRKTLAYEISPLKLGTQQKTESES</sequence>
<feature type="transmembrane region" description="Helical" evidence="1">
    <location>
        <begin position="12"/>
        <end position="31"/>
    </location>
</feature>
<evidence type="ECO:0000313" key="5">
    <source>
        <dbReference type="Proteomes" id="UP001283366"/>
    </source>
</evidence>